<evidence type="ECO:0000256" key="3">
    <source>
        <dbReference type="SAM" id="Coils"/>
    </source>
</evidence>
<dbReference type="InterPro" id="IPR000195">
    <property type="entry name" value="Rab-GAP-TBC_dom"/>
</dbReference>
<dbReference type="PROSITE" id="PS50086">
    <property type="entry name" value="TBC_RABGAP"/>
    <property type="match status" value="1"/>
</dbReference>
<dbReference type="FunFam" id="1.10.8.270:FF:000001">
    <property type="entry name" value="TBC1 domain family member 1"/>
    <property type="match status" value="1"/>
</dbReference>
<evidence type="ECO:0000256" key="2">
    <source>
        <dbReference type="ARBA" id="ARBA00023054"/>
    </source>
</evidence>
<dbReference type="Proteomes" id="UP000472270">
    <property type="component" value="Unassembled WGS sequence"/>
</dbReference>
<dbReference type="Pfam" id="PF00566">
    <property type="entry name" value="RabGAP-TBC"/>
    <property type="match status" value="1"/>
</dbReference>
<dbReference type="Gene3D" id="1.10.472.80">
    <property type="entry name" value="Ypt/Rab-GAP domain of gyp1p, domain 3"/>
    <property type="match status" value="1"/>
</dbReference>
<evidence type="ECO:0000313" key="8">
    <source>
        <dbReference type="Proteomes" id="UP000472270"/>
    </source>
</evidence>
<feature type="region of interest" description="Disordered" evidence="4">
    <location>
        <begin position="457"/>
        <end position="500"/>
    </location>
</feature>
<evidence type="ECO:0000256" key="5">
    <source>
        <dbReference type="SAM" id="Phobius"/>
    </source>
</evidence>
<evidence type="ECO:0000256" key="1">
    <source>
        <dbReference type="ARBA" id="ARBA00022468"/>
    </source>
</evidence>
<keyword evidence="8" id="KW-1185">Reference proteome</keyword>
<keyword evidence="5" id="KW-1133">Transmembrane helix</keyword>
<evidence type="ECO:0000256" key="4">
    <source>
        <dbReference type="SAM" id="MobiDB-lite"/>
    </source>
</evidence>
<reference evidence="7" key="1">
    <citation type="submission" date="2025-08" db="UniProtKB">
        <authorList>
            <consortium name="Ensembl"/>
        </authorList>
    </citation>
    <scope>IDENTIFICATION</scope>
</reference>
<feature type="compositionally biased region" description="Basic and acidic residues" evidence="4">
    <location>
        <begin position="479"/>
        <end position="492"/>
    </location>
</feature>
<name>A0A673FNY7_9TELE</name>
<feature type="domain" description="Rab-GAP TBC" evidence="6">
    <location>
        <begin position="135"/>
        <end position="320"/>
    </location>
</feature>
<dbReference type="PANTHER" id="PTHR47219">
    <property type="entry name" value="RAB GTPASE-ACTIVATING PROTEIN 1-LIKE"/>
    <property type="match status" value="1"/>
</dbReference>
<dbReference type="InterPro" id="IPR050302">
    <property type="entry name" value="Rab_GAP_TBC_domain"/>
</dbReference>
<feature type="compositionally biased region" description="Basic and acidic residues" evidence="4">
    <location>
        <begin position="459"/>
        <end position="468"/>
    </location>
</feature>
<keyword evidence="1" id="KW-0343">GTPase activation</keyword>
<keyword evidence="5" id="KW-0472">Membrane</keyword>
<dbReference type="GO" id="GO:0031267">
    <property type="term" value="F:small GTPase binding"/>
    <property type="evidence" value="ECO:0007669"/>
    <property type="project" value="TreeGrafter"/>
</dbReference>
<sequence length="500" mass="57951">MLILHLKIYLSKVCYLFICLFISLTFSIKPTLSYVLQIIYVYLKYSCLSYISKYSVWCMNLRSTHQIYTPKQAIFLNRLLETDRKSLYPLNGVLQSPTSPKTFSFEDDIWGNVIKEWDDWCKRKVGQIKVLIRRGVPAHLRPAVWQLLCDAQNVAVRQKYSDLLKSSSPSETLILRDLTRILPQHQLFHNKAATCQKPLFNVLKAYSILDREIGYCQGSLFIVGLLLTQMAEEEAFYIFVRLMKDFRMRDLYRSNMVELGCCIHQFDAMIKDQLPELHSHFQTQGFHTSVFSSSWFLNILLSSLPIRAAIRIFDIFMCEGLEIVFRVGLALLHMKQTELIKLDVEGMMNCLQNLESWASDPDGIIEAAYQIKYNPSRMKQLRQEYAYIKTKKLEEQEELNGLSSENKHLKQRLALLEKVSVLQCLYVNVNDFFFLRYVHALTPTCADLPEVLRKTGATAEERTGENSAKHSQVTKRFKRDAGKHLADGRGQNEVKSSMQT</sequence>
<organism evidence="7 8">
    <name type="scientific">Sinocyclocheilus rhinocerous</name>
    <dbReference type="NCBI Taxonomy" id="307959"/>
    <lineage>
        <taxon>Eukaryota</taxon>
        <taxon>Metazoa</taxon>
        <taxon>Chordata</taxon>
        <taxon>Craniata</taxon>
        <taxon>Vertebrata</taxon>
        <taxon>Euteleostomi</taxon>
        <taxon>Actinopterygii</taxon>
        <taxon>Neopterygii</taxon>
        <taxon>Teleostei</taxon>
        <taxon>Ostariophysi</taxon>
        <taxon>Cypriniformes</taxon>
        <taxon>Cyprinidae</taxon>
        <taxon>Cyprininae</taxon>
        <taxon>Sinocyclocheilus</taxon>
    </lineage>
</organism>
<feature type="transmembrane region" description="Helical" evidence="5">
    <location>
        <begin position="9"/>
        <end position="28"/>
    </location>
</feature>
<protein>
    <submittedName>
        <fullName evidence="7">Ecotropic viral integration site 5a</fullName>
    </submittedName>
</protein>
<evidence type="ECO:0000259" key="6">
    <source>
        <dbReference type="PROSITE" id="PS50086"/>
    </source>
</evidence>
<dbReference type="SMART" id="SM00164">
    <property type="entry name" value="TBC"/>
    <property type="match status" value="1"/>
</dbReference>
<evidence type="ECO:0000313" key="7">
    <source>
        <dbReference type="Ensembl" id="ENSSRHP00000000931.1"/>
    </source>
</evidence>
<reference evidence="7" key="2">
    <citation type="submission" date="2025-09" db="UniProtKB">
        <authorList>
            <consortium name="Ensembl"/>
        </authorList>
    </citation>
    <scope>IDENTIFICATION</scope>
</reference>
<proteinExistence type="predicted"/>
<dbReference type="Ensembl" id="ENSSRHT00000000977.1">
    <property type="protein sequence ID" value="ENSSRHP00000000931.1"/>
    <property type="gene ID" value="ENSSRHG00000000669.1"/>
</dbReference>
<dbReference type="InterPro" id="IPR035969">
    <property type="entry name" value="Rab-GAP_TBC_sf"/>
</dbReference>
<dbReference type="Gene3D" id="1.10.8.270">
    <property type="entry name" value="putative rabgap domain of human tbc1 domain family member 14 like domains"/>
    <property type="match status" value="1"/>
</dbReference>
<dbReference type="PANTHER" id="PTHR47219:SF22">
    <property type="entry name" value="RAB-GAP TBC DOMAIN-CONTAINING PROTEIN"/>
    <property type="match status" value="1"/>
</dbReference>
<feature type="coiled-coil region" evidence="3">
    <location>
        <begin position="378"/>
        <end position="419"/>
    </location>
</feature>
<dbReference type="FunFam" id="1.10.472.80:FF:000002">
    <property type="entry name" value="Ecotropic viral integration site 5"/>
    <property type="match status" value="1"/>
</dbReference>
<dbReference type="FunFam" id="1.10.10.750:FF:000003">
    <property type="entry name" value="GTPase activating protein (Evi5)"/>
    <property type="match status" value="1"/>
</dbReference>
<dbReference type="SUPFAM" id="SSF47923">
    <property type="entry name" value="Ypt/Rab-GAP domain of gyp1p"/>
    <property type="match status" value="2"/>
</dbReference>
<keyword evidence="2 3" id="KW-0175">Coiled coil</keyword>
<dbReference type="GO" id="GO:0005096">
    <property type="term" value="F:GTPase activator activity"/>
    <property type="evidence" value="ECO:0007669"/>
    <property type="project" value="UniProtKB-KW"/>
</dbReference>
<dbReference type="Gene3D" id="1.10.10.750">
    <property type="entry name" value="Ypt/Rab-GAP domain of gyp1p, domain 1"/>
    <property type="match status" value="1"/>
</dbReference>
<accession>A0A673FNY7</accession>
<keyword evidence="5" id="KW-0812">Transmembrane</keyword>
<dbReference type="AlphaFoldDB" id="A0A673FNY7"/>